<feature type="compositionally biased region" description="Polar residues" evidence="2">
    <location>
        <begin position="184"/>
        <end position="202"/>
    </location>
</feature>
<feature type="compositionally biased region" description="Polar residues" evidence="2">
    <location>
        <begin position="1"/>
        <end position="15"/>
    </location>
</feature>
<proteinExistence type="predicted"/>
<feature type="region of interest" description="Disordered" evidence="2">
    <location>
        <begin position="93"/>
        <end position="114"/>
    </location>
</feature>
<feature type="region of interest" description="Disordered" evidence="2">
    <location>
        <begin position="256"/>
        <end position="287"/>
    </location>
</feature>
<reference evidence="3" key="2">
    <citation type="submission" date="2011-02" db="EMBL/GenBank/DDBJ databases">
        <authorList>
            <person name="MacLean D."/>
        </authorList>
    </citation>
    <scope>NUCLEOTIDE SEQUENCE</scope>
</reference>
<dbReference type="AlphaFoldDB" id="F0WRB5"/>
<evidence type="ECO:0000256" key="2">
    <source>
        <dbReference type="SAM" id="MobiDB-lite"/>
    </source>
</evidence>
<feature type="compositionally biased region" description="Basic and acidic residues" evidence="2">
    <location>
        <begin position="950"/>
        <end position="960"/>
    </location>
</feature>
<feature type="region of interest" description="Disordered" evidence="2">
    <location>
        <begin position="1"/>
        <end position="24"/>
    </location>
</feature>
<sequence>MPSLTLSDTVNSEPTSGKDGARDCTAEAVQSCEWSTKQEKRYSFTPSSAPLDSTIKPRSASVLLSPRIRHFQLHEYDSVHFSKKKLSVASSDGTFSAESAGDSPKSSALGPSSAVNGPFLTGPLAKEFRHSEPFDILSPRSKERDEIGKIDMHATGLLFPPAPAFSSSNELDFYQLSYLSNHQMHSSTPANSNRMHYSTRDSGPQVERDNGLSAQDSHHASTLSNSRMLKPPVQQELLTREPDEKGVLQRNLMASSNTSLQDAALNQPSTQDKARTLDDNKPFENDNGERADALSIVARDVAFHDTFDRVTGGMLNAMKSLLPHTDEKMTHAQVELSCIVRKVQTQLEILNSASQRIRADFEQNTCRLMHTSEEKRLLEAKVEYLELMITQVENERNSLQQQLSQSQGKEAQFLRNTFVKVEHRITDSKLQSLELLNSMQKDINSLHGAIGAITLLENNIEEIRKAQVEALINLTDATFRASTRHSNANFTKNSEHPAGTKWRFYFTLLVAGIIFWGITLSSIYVLFQYTILPHIHQHEKVSNLAVINPQQHRMIEVPISNIKSSYPTAHVYKGENFEDGTGRSNSITTSSSNMETDIPSTTRRIGFEQVNAPDQATKDDHVIVSQASNYEPTAQVTHQWLETFYALFGRFVTPIFSTSKFESLDSVPGSNWLQVPSEEFFSVLGRLAHALKASINGLYSSYQNHDHIKYETPGDEMSGHFVNNVADISEVKIDNTSNASPPSPHTKLSKTSSAQCSVNGIAAEGADEFAHCVNTHIDSGIIDDELLPENTNKCKLVDRSEESCIDRNPVCSWYDLFTVDAASGNNPSVKEQGLIENIGVTRIKSRTSWDNESICHVGDELHTLAKVPTDQDTVEESKSLINDDNAFPAIKLQNPEGPWHRYSSNEEPSVEDSYRESSTSMSAESDEDEGTRKDEVSAIAQEFSTGKQTKMADVEEKSLDRDEPSMINLPIAASERSHCSVQSPFPTDQNQVCPASIEALVPETESSDALASSKRIGAMGNLAASLVSMVQDSD</sequence>
<feature type="compositionally biased region" description="Basic and acidic residues" evidence="2">
    <location>
        <begin position="272"/>
        <end position="287"/>
    </location>
</feature>
<evidence type="ECO:0000256" key="1">
    <source>
        <dbReference type="SAM" id="Coils"/>
    </source>
</evidence>
<feature type="coiled-coil region" evidence="1">
    <location>
        <begin position="375"/>
        <end position="409"/>
    </location>
</feature>
<name>F0WRB5_9STRA</name>
<protein>
    <submittedName>
        <fullName evidence="3">AlNc14C211G8922 protein</fullName>
    </submittedName>
</protein>
<accession>F0WRB5</accession>
<dbReference type="HOGENOM" id="CLU_293795_0_0_1"/>
<feature type="region of interest" description="Disordered" evidence="2">
    <location>
        <begin position="574"/>
        <end position="598"/>
    </location>
</feature>
<gene>
    <name evidence="3" type="primary">AlNc14C211G8922</name>
    <name evidence="3" type="ORF">ALNC14_100210</name>
</gene>
<feature type="compositionally biased region" description="Polar residues" evidence="2">
    <location>
        <begin position="582"/>
        <end position="598"/>
    </location>
</feature>
<reference evidence="3" key="1">
    <citation type="journal article" date="2011" name="PLoS Biol.">
        <title>Gene gain and loss during evolution of obligate parasitism in the white rust pathogen of Arabidopsis thaliana.</title>
        <authorList>
            <person name="Kemen E."/>
            <person name="Gardiner A."/>
            <person name="Schultz-Larsen T."/>
            <person name="Kemen A.C."/>
            <person name="Balmuth A.L."/>
            <person name="Robert-Seilaniantz A."/>
            <person name="Bailey K."/>
            <person name="Holub E."/>
            <person name="Studholme D.J."/>
            <person name="Maclean D."/>
            <person name="Jones J.D."/>
        </authorList>
    </citation>
    <scope>NUCLEOTIDE SEQUENCE</scope>
</reference>
<evidence type="ECO:0000313" key="3">
    <source>
        <dbReference type="EMBL" id="CCA23877.1"/>
    </source>
</evidence>
<organism evidence="3">
    <name type="scientific">Albugo laibachii Nc14</name>
    <dbReference type="NCBI Taxonomy" id="890382"/>
    <lineage>
        <taxon>Eukaryota</taxon>
        <taxon>Sar</taxon>
        <taxon>Stramenopiles</taxon>
        <taxon>Oomycota</taxon>
        <taxon>Peronosporomycetes</taxon>
        <taxon>Albuginales</taxon>
        <taxon>Albuginaceae</taxon>
        <taxon>Albugo</taxon>
    </lineage>
</organism>
<feature type="compositionally biased region" description="Polar residues" evidence="2">
    <location>
        <begin position="256"/>
        <end position="271"/>
    </location>
</feature>
<feature type="region of interest" description="Disordered" evidence="2">
    <location>
        <begin position="184"/>
        <end position="230"/>
    </location>
</feature>
<dbReference type="EMBL" id="FR824256">
    <property type="protein sequence ID" value="CCA23877.1"/>
    <property type="molecule type" value="Genomic_DNA"/>
</dbReference>
<keyword evidence="1" id="KW-0175">Coiled coil</keyword>
<feature type="compositionally biased region" description="Polar residues" evidence="2">
    <location>
        <begin position="104"/>
        <end position="114"/>
    </location>
</feature>
<feature type="compositionally biased region" description="Polar residues" evidence="2">
    <location>
        <begin position="212"/>
        <end position="227"/>
    </location>
</feature>
<feature type="region of interest" description="Disordered" evidence="2">
    <location>
        <begin position="880"/>
        <end position="960"/>
    </location>
</feature>